<feature type="transmembrane region" description="Helical" evidence="1">
    <location>
        <begin position="102"/>
        <end position="125"/>
    </location>
</feature>
<keyword evidence="1" id="KW-0812">Transmembrane</keyword>
<comment type="caution">
    <text evidence="2">The sequence shown here is derived from an EMBL/GenBank/DDBJ whole genome shotgun (WGS) entry which is preliminary data.</text>
</comment>
<evidence type="ECO:0000313" key="2">
    <source>
        <dbReference type="EMBL" id="ORD99851.1"/>
    </source>
</evidence>
<gene>
    <name evidence="2" type="ORF">A0H76_52</name>
</gene>
<organism evidence="2 3">
    <name type="scientific">Hepatospora eriocheir</name>
    <dbReference type="NCBI Taxonomy" id="1081669"/>
    <lineage>
        <taxon>Eukaryota</taxon>
        <taxon>Fungi</taxon>
        <taxon>Fungi incertae sedis</taxon>
        <taxon>Microsporidia</taxon>
        <taxon>Hepatosporidae</taxon>
        <taxon>Hepatospora</taxon>
    </lineage>
</organism>
<accession>A0A1X0QJB8</accession>
<proteinExistence type="predicted"/>
<feature type="transmembrane region" description="Helical" evidence="1">
    <location>
        <begin position="388"/>
        <end position="410"/>
    </location>
</feature>
<dbReference type="AlphaFoldDB" id="A0A1X0QJB8"/>
<dbReference type="EMBL" id="LTAI01000102">
    <property type="protein sequence ID" value="ORD99851.1"/>
    <property type="molecule type" value="Genomic_DNA"/>
</dbReference>
<feature type="transmembrane region" description="Helical" evidence="1">
    <location>
        <begin position="270"/>
        <end position="298"/>
    </location>
</feature>
<evidence type="ECO:0000313" key="3">
    <source>
        <dbReference type="Proteomes" id="UP000192501"/>
    </source>
</evidence>
<dbReference type="VEuPathDB" id="MicrosporidiaDB:A0H76_52"/>
<keyword evidence="1" id="KW-0472">Membrane</keyword>
<sequence>MTDGSIVFQGTKEEAIKYFASIGFVKEQKFVSYPDFFLKIITLKMNLNQKLTKESQIKYDLLVDSWLSQVKELEIEYTEPINTKFKKFSVTKKAASILMSKIFSFYFLFNFIIMILPNIIFIFIIKTVENYTFENGYPNGKYFEKNIEALSVFEFFFQRNICFEVIEHMFEITKDKGKLYKFFWNDNPILTIGWFLYYRFLFLSLFEFSLFSRSIEIHKIEFRKGYFKIIQYLCASYLISFREFFIVIICDIATFFYFTRNTIMFPYLVVYYLLLFNFIYLMCLNLSLMLNSIAYFILSLLAKNVFLIIIIYINNFYVIIFEQLCFILFGEKVDHIKIDNKKCFEEEYSRRNEANMNSFFYNSTIIKFCELNSPFHIFLKDVFTLEKAVYGLMVLLGLNGLIFFLTSLNLKRVFIRKYGKFIHV</sequence>
<feature type="transmembrane region" description="Helical" evidence="1">
    <location>
        <begin position="189"/>
        <end position="211"/>
    </location>
</feature>
<feature type="transmembrane region" description="Helical" evidence="1">
    <location>
        <begin position="232"/>
        <end position="258"/>
    </location>
</feature>
<dbReference type="Proteomes" id="UP000192501">
    <property type="component" value="Unassembled WGS sequence"/>
</dbReference>
<keyword evidence="1" id="KW-1133">Transmembrane helix</keyword>
<protein>
    <submittedName>
        <fullName evidence="2">Uncharacterized protein</fullName>
    </submittedName>
</protein>
<name>A0A1X0QJB8_9MICR</name>
<evidence type="ECO:0000256" key="1">
    <source>
        <dbReference type="SAM" id="Phobius"/>
    </source>
</evidence>
<dbReference type="VEuPathDB" id="MicrosporidiaDB:HERIO_2243"/>
<dbReference type="VEuPathDB" id="MicrosporidiaDB:HERIO_617"/>
<feature type="transmembrane region" description="Helical" evidence="1">
    <location>
        <begin position="305"/>
        <end position="329"/>
    </location>
</feature>
<reference evidence="2 3" key="1">
    <citation type="journal article" date="2017" name="Environ. Microbiol.">
        <title>Decay of the glycolytic pathway and adaptation to intranuclear parasitism within Enterocytozoonidae microsporidia.</title>
        <authorList>
            <person name="Wiredu Boakye D."/>
            <person name="Jaroenlak P."/>
            <person name="Prachumwat A."/>
            <person name="Williams T.A."/>
            <person name="Bateman K.S."/>
            <person name="Itsathitphaisarn O."/>
            <person name="Sritunyalucksana K."/>
            <person name="Paszkiewicz K.H."/>
            <person name="Moore K.A."/>
            <person name="Stentiford G.D."/>
            <person name="Williams B.A."/>
        </authorList>
    </citation>
    <scope>NUCLEOTIDE SEQUENCE [LARGE SCALE GENOMIC DNA]</scope>
    <source>
        <strain evidence="3">canceri</strain>
    </source>
</reference>